<protein>
    <submittedName>
        <fullName evidence="1">Uncharacterized protein</fullName>
    </submittedName>
</protein>
<proteinExistence type="predicted"/>
<reference evidence="1" key="1">
    <citation type="journal article" date="2022" name="bioRxiv">
        <title>Population genetic analysis of Ophidiomyces ophidiicola, the causative agent of snake fungal disease, indicates recent introductions to the USA.</title>
        <authorList>
            <person name="Ladner J.T."/>
            <person name="Palmer J.M."/>
            <person name="Ettinger C.L."/>
            <person name="Stajich J.E."/>
            <person name="Farrell T.M."/>
            <person name="Glorioso B.M."/>
            <person name="Lawson B."/>
            <person name="Price S.J."/>
            <person name="Stengle A.G."/>
            <person name="Grear D.A."/>
            <person name="Lorch J.M."/>
        </authorList>
    </citation>
    <scope>NUCLEOTIDE SEQUENCE</scope>
    <source>
        <strain evidence="1">NWHC 24266-5</strain>
    </source>
</reference>
<organism evidence="1">
    <name type="scientific">Ophidiomyces ophidiicola</name>
    <dbReference type="NCBI Taxonomy" id="1387563"/>
    <lineage>
        <taxon>Eukaryota</taxon>
        <taxon>Fungi</taxon>
        <taxon>Dikarya</taxon>
        <taxon>Ascomycota</taxon>
        <taxon>Pezizomycotina</taxon>
        <taxon>Eurotiomycetes</taxon>
        <taxon>Eurotiomycetidae</taxon>
        <taxon>Onygenales</taxon>
        <taxon>Onygenaceae</taxon>
        <taxon>Ophidiomyces</taxon>
    </lineage>
</organism>
<sequence length="571" mass="62399">MPDQTALCCDEQLQRFSQRSTVPFTKAKRNASRTSLRSEPASGTRALSRPRHQLQLSPFESLGIAHSSLSFTASRRPNDAMLLPPVMGGSSASSALSSSSLLSKPEHSYASPLPLTPPEIEDSFLWNPNSHSLFISDNHSSASCHNIDPYMEDFSAKETSDSDSGPEQEQHMSSLALQGTRATASPMIFSNRSLFPGESSDEWLQDALLPVVSSLPLPKFPGDSVQLVSQTLPCPPSDSSASALPKSAFTPIVKAIQNRLQTGYFPYISIVHAVPPKFSLSSLPTSPPSTPNLLFPGDDYFNNTVFSSAAAVPAYPYIEPTSFASPACHHTSTPIVPPFSVNVAVIERYLPPTSTQECQALFLNKGPSVLLDRLRELSPNGGNLLFIYPTKRGAETFRDKYLSPILDPLLRQLAVINGLSADIGNALGRIPSIAYMDEFEGMKARLQAICDSISSKTSPPGMSACHQTNFTLAYAGQATVKLDRCLWTEWYIQQETARARDIINHYWRKGHRLPENNIFNAAQRNPTSQEVTGASLLREILDGVRTRPYPDGFQPDCGLELGVFVIRRALS</sequence>
<name>A0ACB8V5Y4_9EURO</name>
<accession>A0ACB8V5Y4</accession>
<gene>
    <name evidence="1" type="ORF">LOY88_001231</name>
</gene>
<evidence type="ECO:0000313" key="1">
    <source>
        <dbReference type="EMBL" id="KAI2391407.1"/>
    </source>
</evidence>
<dbReference type="EMBL" id="JALBCA010000012">
    <property type="protein sequence ID" value="KAI2391407.1"/>
    <property type="molecule type" value="Genomic_DNA"/>
</dbReference>
<comment type="caution">
    <text evidence="1">The sequence shown here is derived from an EMBL/GenBank/DDBJ whole genome shotgun (WGS) entry which is preliminary data.</text>
</comment>